<feature type="transmembrane region" description="Helical" evidence="1">
    <location>
        <begin position="226"/>
        <end position="247"/>
    </location>
</feature>
<proteinExistence type="predicted"/>
<dbReference type="AlphaFoldDB" id="A0A3P7DF08"/>
<evidence type="ECO:0000256" key="1">
    <source>
        <dbReference type="SAM" id="Phobius"/>
    </source>
</evidence>
<name>A0A3P7DF08_SCHSO</name>
<dbReference type="Proteomes" id="UP000275846">
    <property type="component" value="Unassembled WGS sequence"/>
</dbReference>
<keyword evidence="1" id="KW-1133">Transmembrane helix</keyword>
<keyword evidence="1" id="KW-0812">Transmembrane</keyword>
<accession>A0A3P7DF08</accession>
<keyword evidence="1" id="KW-0472">Membrane</keyword>
<feature type="transmembrane region" description="Helical" evidence="1">
    <location>
        <begin position="79"/>
        <end position="99"/>
    </location>
</feature>
<evidence type="ECO:0000313" key="3">
    <source>
        <dbReference type="Proteomes" id="UP000275846"/>
    </source>
</evidence>
<evidence type="ECO:0000313" key="2">
    <source>
        <dbReference type="EMBL" id="VDL86727.1"/>
    </source>
</evidence>
<sequence>MEMVPSLLPPLQALENRPPCRRSPYPCFMRPPSGWQPIMTVPLPPPPPARTVLPFYYFICLCLSGKVRREVNHSRYMSLFRCLSCLTYCVYHSLILLITHPTRPPSPQYVAHPQPVQCPLVLLLLFTSSFIQRAREFGLEAINTSASVYARSEATGGLVAIAGQTHLLTPAILVFMSPHPNFCLLSHALSRLVITCACSPPCARACSPLSAPPPSSDASCDLHELAYIHLFYVHNMLLILIMTLMAIL</sequence>
<reference evidence="2 3" key="1">
    <citation type="submission" date="2018-11" db="EMBL/GenBank/DDBJ databases">
        <authorList>
            <consortium name="Pathogen Informatics"/>
        </authorList>
    </citation>
    <scope>NUCLEOTIDE SEQUENCE [LARGE SCALE GENOMIC DNA]</scope>
    <source>
        <strain evidence="2 3">NST_G2</strain>
    </source>
</reference>
<keyword evidence="3" id="KW-1185">Reference proteome</keyword>
<gene>
    <name evidence="2" type="ORF">SSLN_LOCUS1010</name>
</gene>
<organism evidence="2 3">
    <name type="scientific">Schistocephalus solidus</name>
    <name type="common">Tapeworm</name>
    <dbReference type="NCBI Taxonomy" id="70667"/>
    <lineage>
        <taxon>Eukaryota</taxon>
        <taxon>Metazoa</taxon>
        <taxon>Spiralia</taxon>
        <taxon>Lophotrochozoa</taxon>
        <taxon>Platyhelminthes</taxon>
        <taxon>Cestoda</taxon>
        <taxon>Eucestoda</taxon>
        <taxon>Diphyllobothriidea</taxon>
        <taxon>Diphyllobothriidae</taxon>
        <taxon>Schistocephalus</taxon>
    </lineage>
</organism>
<dbReference type="EMBL" id="UYSU01001285">
    <property type="protein sequence ID" value="VDL86727.1"/>
    <property type="molecule type" value="Genomic_DNA"/>
</dbReference>
<protein>
    <submittedName>
        <fullName evidence="2">Uncharacterized protein</fullName>
    </submittedName>
</protein>
<feature type="transmembrane region" description="Helical" evidence="1">
    <location>
        <begin position="49"/>
        <end position="67"/>
    </location>
</feature>